<keyword evidence="1" id="KW-0233">DNA recombination</keyword>
<dbReference type="AlphaFoldDB" id="A0A6L3YX58"/>
<evidence type="ECO:0000313" key="3">
    <source>
        <dbReference type="Proteomes" id="UP000481643"/>
    </source>
</evidence>
<evidence type="ECO:0000256" key="1">
    <source>
        <dbReference type="ARBA" id="ARBA00023172"/>
    </source>
</evidence>
<gene>
    <name evidence="2" type="ORF">F9L08_01275</name>
</gene>
<comment type="caution">
    <text evidence="2">The sequence shown here is derived from an EMBL/GenBank/DDBJ whole genome shotgun (WGS) entry which is preliminary data.</text>
</comment>
<dbReference type="InterPro" id="IPR013762">
    <property type="entry name" value="Integrase-like_cat_sf"/>
</dbReference>
<sequence>MSTQRNSAATRLSKAPVDYQIDGIPVGRLACSVNDNEGVVIPIQAYLLENAVRIGDAWRTTEKEAYILNQWYDYLTLKNVGIFNADEGHLRSFLLGGGQRTGTVIPFNNNADVVGSQTNLHKLRVIAGFYEFWQNKRGQKLRKFRGITLAEIKEELLARPKKSLAKAEINFSRPRNLGLKKRPGTPSAEESEEILTMALQQKDPNRAHTYYLIGCLARHSGSRGVGIAGLLVPNLLKGLKNEPAFKKIDNYRSVIDNHLQPENRRLIVHTLQRMRNDQRNFIYCDVVNKGGSWTTIAIPLELCGELIDYICTSRQELIEARFLKRNKKVPPNVFLSYKNGALSQEAMGNFYNSIFKKLEADGTFHRLRAAFCQEVIRDIYVRERAVNGRAWLVDNVLEFARKLLGHKSVKSLRHYLDQIQAEEVLFGHPIMVDSGNDANYVRAIALQLNSPDGEEFRKALHLFCQQQRLEPIVEEGRRYALF</sequence>
<dbReference type="EMBL" id="WBVX01000001">
    <property type="protein sequence ID" value="KAB2690130.1"/>
    <property type="molecule type" value="Genomic_DNA"/>
</dbReference>
<dbReference type="GO" id="GO:0006310">
    <property type="term" value="P:DNA recombination"/>
    <property type="evidence" value="ECO:0007669"/>
    <property type="project" value="UniProtKB-KW"/>
</dbReference>
<protein>
    <submittedName>
        <fullName evidence="2">Site-specific integrase</fullName>
    </submittedName>
</protein>
<evidence type="ECO:0000313" key="2">
    <source>
        <dbReference type="EMBL" id="KAB2690130.1"/>
    </source>
</evidence>
<dbReference type="GO" id="GO:0015074">
    <property type="term" value="P:DNA integration"/>
    <property type="evidence" value="ECO:0007669"/>
    <property type="project" value="InterPro"/>
</dbReference>
<dbReference type="SUPFAM" id="SSF56349">
    <property type="entry name" value="DNA breaking-rejoining enzymes"/>
    <property type="match status" value="1"/>
</dbReference>
<accession>A0A6L3YX58</accession>
<dbReference type="GO" id="GO:0003677">
    <property type="term" value="F:DNA binding"/>
    <property type="evidence" value="ECO:0007669"/>
    <property type="project" value="InterPro"/>
</dbReference>
<reference evidence="2 3" key="1">
    <citation type="submission" date="2019-09" db="EMBL/GenBank/DDBJ databases">
        <title>Taxonomic organization of the family Brucellaceae based on a phylogenomic approach.</title>
        <authorList>
            <person name="Leclercq S."/>
            <person name="Cloeckaert A."/>
            <person name="Zygmunt M.S."/>
        </authorList>
    </citation>
    <scope>NUCLEOTIDE SEQUENCE [LARGE SCALE GENOMIC DNA]</scope>
    <source>
        <strain evidence="2 3">WS1830</strain>
    </source>
</reference>
<dbReference type="Proteomes" id="UP000481643">
    <property type="component" value="Unassembled WGS sequence"/>
</dbReference>
<name>A0A6L3YX58_9HYPH</name>
<dbReference type="Gene3D" id="1.10.443.10">
    <property type="entry name" value="Intergrase catalytic core"/>
    <property type="match status" value="1"/>
</dbReference>
<proteinExistence type="predicted"/>
<dbReference type="InterPro" id="IPR011010">
    <property type="entry name" value="DNA_brk_join_enz"/>
</dbReference>
<organism evidence="2 3">
    <name type="scientific">Brucella tritici</name>
    <dbReference type="NCBI Taxonomy" id="94626"/>
    <lineage>
        <taxon>Bacteria</taxon>
        <taxon>Pseudomonadati</taxon>
        <taxon>Pseudomonadota</taxon>
        <taxon>Alphaproteobacteria</taxon>
        <taxon>Hyphomicrobiales</taxon>
        <taxon>Brucellaceae</taxon>
        <taxon>Brucella/Ochrobactrum group</taxon>
        <taxon>Brucella</taxon>
    </lineage>
</organism>
<dbReference type="RefSeq" id="WP_151650891.1">
    <property type="nucleotide sequence ID" value="NZ_WBVX01000001.1"/>
</dbReference>